<dbReference type="EMBL" id="BGPR01053168">
    <property type="protein sequence ID" value="GBO29951.1"/>
    <property type="molecule type" value="Genomic_DNA"/>
</dbReference>
<dbReference type="AlphaFoldDB" id="A0A4Y2VZ69"/>
<organism evidence="2 3">
    <name type="scientific">Araneus ventricosus</name>
    <name type="common">Orbweaver spider</name>
    <name type="synonym">Epeira ventricosa</name>
    <dbReference type="NCBI Taxonomy" id="182803"/>
    <lineage>
        <taxon>Eukaryota</taxon>
        <taxon>Metazoa</taxon>
        <taxon>Ecdysozoa</taxon>
        <taxon>Arthropoda</taxon>
        <taxon>Chelicerata</taxon>
        <taxon>Arachnida</taxon>
        <taxon>Araneae</taxon>
        <taxon>Araneomorphae</taxon>
        <taxon>Entelegynae</taxon>
        <taxon>Araneoidea</taxon>
        <taxon>Araneidae</taxon>
        <taxon>Araneus</taxon>
    </lineage>
</organism>
<keyword evidence="3" id="KW-1185">Reference proteome</keyword>
<feature type="region of interest" description="Disordered" evidence="1">
    <location>
        <begin position="1"/>
        <end position="45"/>
    </location>
</feature>
<dbReference type="Proteomes" id="UP000499080">
    <property type="component" value="Unassembled WGS sequence"/>
</dbReference>
<comment type="caution">
    <text evidence="2">The sequence shown here is derived from an EMBL/GenBank/DDBJ whole genome shotgun (WGS) entry which is preliminary data.</text>
</comment>
<sequence>MSSSSLSEEDAIEYNMSEDLEDSPAVISPPPSSKPGKANKYKNRSTHEVAQCIDSLTTSGYMPDLRVHTWRQIRRFGGKADDFGGKRNFFGEKEDHELSTYFYWLHELSRDYVTSC</sequence>
<gene>
    <name evidence="2" type="ORF">AVEN_209776_1</name>
</gene>
<feature type="compositionally biased region" description="Acidic residues" evidence="1">
    <location>
        <begin position="7"/>
        <end position="22"/>
    </location>
</feature>
<name>A0A4Y2VZ69_ARAVE</name>
<evidence type="ECO:0000256" key="1">
    <source>
        <dbReference type="SAM" id="MobiDB-lite"/>
    </source>
</evidence>
<proteinExistence type="predicted"/>
<protein>
    <submittedName>
        <fullName evidence="2">Uncharacterized protein</fullName>
    </submittedName>
</protein>
<evidence type="ECO:0000313" key="2">
    <source>
        <dbReference type="EMBL" id="GBO29951.1"/>
    </source>
</evidence>
<reference evidence="2 3" key="1">
    <citation type="journal article" date="2019" name="Sci. Rep.">
        <title>Orb-weaving spider Araneus ventricosus genome elucidates the spidroin gene catalogue.</title>
        <authorList>
            <person name="Kono N."/>
            <person name="Nakamura H."/>
            <person name="Ohtoshi R."/>
            <person name="Moran D.A.P."/>
            <person name="Shinohara A."/>
            <person name="Yoshida Y."/>
            <person name="Fujiwara M."/>
            <person name="Mori M."/>
            <person name="Tomita M."/>
            <person name="Arakawa K."/>
        </authorList>
    </citation>
    <scope>NUCLEOTIDE SEQUENCE [LARGE SCALE GENOMIC DNA]</scope>
</reference>
<evidence type="ECO:0000313" key="3">
    <source>
        <dbReference type="Proteomes" id="UP000499080"/>
    </source>
</evidence>
<accession>A0A4Y2VZ69</accession>